<proteinExistence type="predicted"/>
<dbReference type="RefSeq" id="WP_282335041.1">
    <property type="nucleotide sequence ID" value="NZ_JASBRG010000007.1"/>
</dbReference>
<dbReference type="Gene3D" id="2.160.20.110">
    <property type="match status" value="2"/>
</dbReference>
<evidence type="ECO:0000256" key="1">
    <source>
        <dbReference type="SAM" id="SignalP"/>
    </source>
</evidence>
<dbReference type="Proteomes" id="UP001226434">
    <property type="component" value="Unassembled WGS sequence"/>
</dbReference>
<dbReference type="EMBL" id="JASBRG010000007">
    <property type="protein sequence ID" value="MDI3320939.1"/>
    <property type="molecule type" value="Genomic_DNA"/>
</dbReference>
<protein>
    <submittedName>
        <fullName evidence="2">GLUG motif-containing protein</fullName>
    </submittedName>
</protein>
<sequence length="893" mass="89829">MKKLIIFSLFTVLVCALACRKNDDNKFARTFDINTEGCYAEGSFVQATKLASTSQAVILYENCGGGTATISADTVNGMYIPATTVTLKKDSGAVKVPVSGTPVELKVTYLPIKIMYNSKIYNTTVSVAVAQDPDPNGVIHFTIDNTAITSLSAIKQISFTVDPTPAAILVSNSNTIQGLTTNVVADPYTGKGTLTLTPTAQFLSDTVIAVASFGARPAVTVKIPVSAFSAGDGSIAHPYEIASLNDLNRVQYGLNKAYKVIATIDASSQNWSPIGTSAAPFTGSFDGNGQTIKYAINQPTLDNQSFFGYAGAAAVVKNLTLTGSVTANNVVAGIAANSEVAFTNCDASGVAVTGSNTIALSTAAGSAKDTRILAVGSSFPTVINITMGTNSASVPLGVTPKDVYVNTTANPTGAAITYNTTTGNITADKSGGTFTPGNITVAMSLAQTGAGANVKTTARTIAISSKSMYESGSGTTGDPYMVKDQDQLNSTMANYPNASVKFMNDITVTNPWTAITTFGGTVDGAGFSLSGLSGAFATKGAFVVTNTGTIKNIQFTGVNMTTAVAFGLVAGTNSGTVQNVTVAGTLVSTNTSDITGGVVGELTAGKVTQCATNLSITSSSGMVGGIVGKSSTNASEISYCTAKGNISITAAKSRIGGILGRGESAVTIKNCASSVVITGVAAGGTNGVGGIFGANNNDNMRIDECLFTGNITNCFSMGGIGGVAANVRNCLVSGSTLNVGGVVNTGAAGGINGTGKGATSNCVVIGATLGGITATGLANAGIASTFQNNGYASNCVVVNATIGSSSATPYLQRVVGTAANGTGVNATNYAAAVTGIATPVDNAGGLDGGTKLTTDLTQSFYQGLGFDFTNIWQMSGGNPALKNAGYNGTLPTP</sequence>
<comment type="caution">
    <text evidence="2">The sequence shown here is derived from an EMBL/GenBank/DDBJ whole genome shotgun (WGS) entry which is preliminary data.</text>
</comment>
<feature type="chain" id="PRO_5047098873" evidence="1">
    <location>
        <begin position="19"/>
        <end position="893"/>
    </location>
</feature>
<keyword evidence="3" id="KW-1185">Reference proteome</keyword>
<name>A0ABT6RGE0_9BACT</name>
<organism evidence="2 3">
    <name type="scientific">Pinibacter soli</name>
    <dbReference type="NCBI Taxonomy" id="3044211"/>
    <lineage>
        <taxon>Bacteria</taxon>
        <taxon>Pseudomonadati</taxon>
        <taxon>Bacteroidota</taxon>
        <taxon>Chitinophagia</taxon>
        <taxon>Chitinophagales</taxon>
        <taxon>Chitinophagaceae</taxon>
        <taxon>Pinibacter</taxon>
    </lineage>
</organism>
<evidence type="ECO:0000313" key="2">
    <source>
        <dbReference type="EMBL" id="MDI3320939.1"/>
    </source>
</evidence>
<keyword evidence="1" id="KW-0732">Signal</keyword>
<accession>A0ABT6RGE0</accession>
<reference evidence="2 3" key="1">
    <citation type="submission" date="2023-05" db="EMBL/GenBank/DDBJ databases">
        <title>Genome sequence of Pinibacter sp. MAH-24.</title>
        <authorList>
            <person name="Huq M.A."/>
        </authorList>
    </citation>
    <scope>NUCLEOTIDE SEQUENCE [LARGE SCALE GENOMIC DNA]</scope>
    <source>
        <strain evidence="2 3">MAH-24</strain>
    </source>
</reference>
<gene>
    <name evidence="2" type="ORF">QJ048_14200</name>
</gene>
<evidence type="ECO:0000313" key="3">
    <source>
        <dbReference type="Proteomes" id="UP001226434"/>
    </source>
</evidence>
<feature type="signal peptide" evidence="1">
    <location>
        <begin position="1"/>
        <end position="18"/>
    </location>
</feature>